<dbReference type="Proteomes" id="UP000247647">
    <property type="component" value="Unassembled WGS sequence"/>
</dbReference>
<proteinExistence type="predicted"/>
<feature type="transmembrane region" description="Helical" evidence="1">
    <location>
        <begin position="73"/>
        <end position="91"/>
    </location>
</feature>
<feature type="transmembrane region" description="Helical" evidence="1">
    <location>
        <begin position="111"/>
        <end position="133"/>
    </location>
</feature>
<keyword evidence="1" id="KW-1133">Transmembrane helix</keyword>
<dbReference type="GeneID" id="37123842"/>
<organism evidence="2 3">
    <name type="scientific">Aspergillus neoniger (strain CBS 115656)</name>
    <dbReference type="NCBI Taxonomy" id="1448310"/>
    <lineage>
        <taxon>Eukaryota</taxon>
        <taxon>Fungi</taxon>
        <taxon>Dikarya</taxon>
        <taxon>Ascomycota</taxon>
        <taxon>Pezizomycotina</taxon>
        <taxon>Eurotiomycetes</taxon>
        <taxon>Eurotiomycetidae</taxon>
        <taxon>Eurotiales</taxon>
        <taxon>Aspergillaceae</taxon>
        <taxon>Aspergillus</taxon>
        <taxon>Aspergillus subgen. Circumdati</taxon>
    </lineage>
</organism>
<evidence type="ECO:0000313" key="2">
    <source>
        <dbReference type="EMBL" id="PYH35502.1"/>
    </source>
</evidence>
<keyword evidence="1" id="KW-0812">Transmembrane</keyword>
<accession>A0A318ZHJ9</accession>
<feature type="non-terminal residue" evidence="2">
    <location>
        <position position="1"/>
    </location>
</feature>
<name>A0A318ZHJ9_ASPNB</name>
<gene>
    <name evidence="2" type="ORF">BO87DRAFT_356849</name>
</gene>
<dbReference type="EMBL" id="KZ821456">
    <property type="protein sequence ID" value="PYH35502.1"/>
    <property type="molecule type" value="Genomic_DNA"/>
</dbReference>
<protein>
    <submittedName>
        <fullName evidence="2">Uncharacterized protein</fullName>
    </submittedName>
</protein>
<evidence type="ECO:0000313" key="3">
    <source>
        <dbReference type="Proteomes" id="UP000247647"/>
    </source>
</evidence>
<dbReference type="AlphaFoldDB" id="A0A318ZHJ9"/>
<keyword evidence="1" id="KW-0472">Membrane</keyword>
<sequence length="168" mass="18805">STEYPLRKVLHCATHRASNHITFIYAFTPSLPPPSDLPLPSSFRIPLSPSHPGRTLVKLSARQLSHYHYKKGIVTYFVPPLLPPLQCPLLLPQSSVPPTFFYFYLSKDPIASHLIIHLLLLAVLNFCCLFCLLSAPRFGSASDNTLRRLAVGTSKPRALDTFFESSLF</sequence>
<keyword evidence="3" id="KW-1185">Reference proteome</keyword>
<evidence type="ECO:0000256" key="1">
    <source>
        <dbReference type="SAM" id="Phobius"/>
    </source>
</evidence>
<dbReference type="RefSeq" id="XP_025480980.1">
    <property type="nucleotide sequence ID" value="XM_025621386.1"/>
</dbReference>
<reference evidence="2" key="1">
    <citation type="submission" date="2016-12" db="EMBL/GenBank/DDBJ databases">
        <title>The genomes of Aspergillus section Nigri reveals drivers in fungal speciation.</title>
        <authorList>
            <consortium name="DOE Joint Genome Institute"/>
            <person name="Vesth T.C."/>
            <person name="Nybo J."/>
            <person name="Theobald S."/>
            <person name="Brandl J."/>
            <person name="Frisvad J.C."/>
            <person name="Nielsen K.F."/>
            <person name="Lyhne E.K."/>
            <person name="Kogle M.E."/>
            <person name="Kuo A."/>
            <person name="Riley R."/>
            <person name="Clum A."/>
            <person name="Nolan M."/>
            <person name="Lipzen A."/>
            <person name="Salamov A."/>
            <person name="Henrissat B."/>
            <person name="Wiebenga A."/>
            <person name="De Vries R.P."/>
            <person name="Grigoriev I.V."/>
            <person name="Mortensen U.H."/>
            <person name="Andersen M.R."/>
            <person name="Baker S.E."/>
        </authorList>
    </citation>
    <scope>NUCLEOTIDE SEQUENCE [LARGE SCALE GENOMIC DNA]</scope>
    <source>
        <strain evidence="2">CBS 115656</strain>
    </source>
</reference>